<comment type="caution">
    <text evidence="15">The sequence shown here is derived from an EMBL/GenBank/DDBJ whole genome shotgun (WGS) entry which is preliminary data.</text>
</comment>
<dbReference type="GO" id="GO:0000463">
    <property type="term" value="P:maturation of LSU-rRNA from tricistronic rRNA transcript (SSU-rRNA, 5.8S rRNA, LSU-rRNA)"/>
    <property type="evidence" value="ECO:0007669"/>
    <property type="project" value="TreeGrafter"/>
</dbReference>
<dbReference type="FunFam" id="3.30.60.190:FF:000001">
    <property type="entry name" value="box C/D snoRNA protein 1"/>
    <property type="match status" value="1"/>
</dbReference>
<dbReference type="CDD" id="cd23023">
    <property type="entry name" value="zf-HIT_BCD1"/>
    <property type="match status" value="1"/>
</dbReference>
<keyword evidence="16" id="KW-1185">Reference proteome</keyword>
<dbReference type="Proteomes" id="UP000193411">
    <property type="component" value="Unassembled WGS sequence"/>
</dbReference>
<reference evidence="15 16" key="1">
    <citation type="submission" date="2016-07" db="EMBL/GenBank/DDBJ databases">
        <title>Pervasive Adenine N6-methylation of Active Genes in Fungi.</title>
        <authorList>
            <consortium name="DOE Joint Genome Institute"/>
            <person name="Mondo S.J."/>
            <person name="Dannebaum R.O."/>
            <person name="Kuo R.C."/>
            <person name="Labutti K."/>
            <person name="Haridas S."/>
            <person name="Kuo A."/>
            <person name="Salamov A."/>
            <person name="Ahrendt S.R."/>
            <person name="Lipzen A."/>
            <person name="Sullivan W."/>
            <person name="Andreopoulos W.B."/>
            <person name="Clum A."/>
            <person name="Lindquist E."/>
            <person name="Daum C."/>
            <person name="Ramamoorthy G.K."/>
            <person name="Gryganskyi A."/>
            <person name="Culley D."/>
            <person name="Magnuson J.K."/>
            <person name="James T.Y."/>
            <person name="O'Malley M.A."/>
            <person name="Stajich J.E."/>
            <person name="Spatafora J.W."/>
            <person name="Visel A."/>
            <person name="Grigoriev I.V."/>
        </authorList>
    </citation>
    <scope>NUCLEOTIDE SEQUENCE [LARGE SCALE GENOMIC DNA]</scope>
    <source>
        <strain evidence="15 16">PL171</strain>
    </source>
</reference>
<feature type="domain" description="HIT-type" evidence="14">
    <location>
        <begin position="21"/>
        <end position="55"/>
    </location>
</feature>
<evidence type="ECO:0000256" key="9">
    <source>
        <dbReference type="ARBA" id="ARBA00049654"/>
    </source>
</evidence>
<dbReference type="GO" id="GO:0048254">
    <property type="term" value="P:snoRNA localization"/>
    <property type="evidence" value="ECO:0007669"/>
    <property type="project" value="TreeGrafter"/>
</dbReference>
<keyword evidence="1" id="KW-1017">Isopeptide bond</keyword>
<dbReference type="AlphaFoldDB" id="A0A1Y2H9V7"/>
<dbReference type="GO" id="GO:0005634">
    <property type="term" value="C:nucleus"/>
    <property type="evidence" value="ECO:0007669"/>
    <property type="project" value="TreeGrafter"/>
</dbReference>
<evidence type="ECO:0000313" key="16">
    <source>
        <dbReference type="Proteomes" id="UP000193411"/>
    </source>
</evidence>
<evidence type="ECO:0000256" key="6">
    <source>
        <dbReference type="ARBA" id="ARBA00022833"/>
    </source>
</evidence>
<keyword evidence="6" id="KW-0862">Zinc</keyword>
<evidence type="ECO:0000256" key="10">
    <source>
        <dbReference type="ARBA" id="ARBA00061949"/>
    </source>
</evidence>
<dbReference type="InterPro" id="IPR051639">
    <property type="entry name" value="BCD1"/>
</dbReference>
<evidence type="ECO:0000256" key="7">
    <source>
        <dbReference type="ARBA" id="ARBA00022843"/>
    </source>
</evidence>
<keyword evidence="5 13" id="KW-0863">Zinc-finger</keyword>
<keyword evidence="2" id="KW-0690">Ribosome biogenesis</keyword>
<accession>A0A1Y2H9V7</accession>
<organism evidence="15 16">
    <name type="scientific">Catenaria anguillulae PL171</name>
    <dbReference type="NCBI Taxonomy" id="765915"/>
    <lineage>
        <taxon>Eukaryota</taxon>
        <taxon>Fungi</taxon>
        <taxon>Fungi incertae sedis</taxon>
        <taxon>Blastocladiomycota</taxon>
        <taxon>Blastocladiomycetes</taxon>
        <taxon>Blastocladiales</taxon>
        <taxon>Catenariaceae</taxon>
        <taxon>Catenaria</taxon>
    </lineage>
</organism>
<dbReference type="SUPFAM" id="SSF144232">
    <property type="entry name" value="HIT/MYND zinc finger-like"/>
    <property type="match status" value="1"/>
</dbReference>
<keyword evidence="4" id="KW-0479">Metal-binding</keyword>
<dbReference type="Pfam" id="PF04438">
    <property type="entry name" value="zf-HIT"/>
    <property type="match status" value="1"/>
</dbReference>
<dbReference type="OrthoDB" id="272357at2759"/>
<comment type="subunit">
    <text evidence="10">Interacts with FBL, SNU13, NOP58, NUFIP1, RUVBL1, RUVBL2 and TAF9. Interacts (via HIT-type zinc finger) with the RUVBL1/RUVBL2 complex in the presence of ADP.</text>
</comment>
<evidence type="ECO:0000256" key="4">
    <source>
        <dbReference type="ARBA" id="ARBA00022723"/>
    </source>
</evidence>
<dbReference type="GO" id="GO:0000492">
    <property type="term" value="P:box C/D snoRNP assembly"/>
    <property type="evidence" value="ECO:0007669"/>
    <property type="project" value="TreeGrafter"/>
</dbReference>
<evidence type="ECO:0000256" key="5">
    <source>
        <dbReference type="ARBA" id="ARBA00022771"/>
    </source>
</evidence>
<feature type="non-terminal residue" evidence="15">
    <location>
        <position position="87"/>
    </location>
</feature>
<evidence type="ECO:0000256" key="1">
    <source>
        <dbReference type="ARBA" id="ARBA00022499"/>
    </source>
</evidence>
<protein>
    <recommendedName>
        <fullName evidence="11">Box C/D snoRNA protein 1</fullName>
    </recommendedName>
    <alternativeName>
        <fullName evidence="12">Zinc finger HIT domain-containing protein 6</fullName>
    </alternativeName>
</protein>
<gene>
    <name evidence="15" type="ORF">BCR44DRAFT_1392657</name>
</gene>
<evidence type="ECO:0000256" key="2">
    <source>
        <dbReference type="ARBA" id="ARBA00022517"/>
    </source>
</evidence>
<evidence type="ECO:0000256" key="13">
    <source>
        <dbReference type="PROSITE-ProRule" id="PRU00453"/>
    </source>
</evidence>
<dbReference type="Gene3D" id="3.30.60.190">
    <property type="match status" value="1"/>
</dbReference>
<evidence type="ECO:0000256" key="8">
    <source>
        <dbReference type="ARBA" id="ARBA00049598"/>
    </source>
</evidence>
<dbReference type="GO" id="GO:0070761">
    <property type="term" value="C:pre-snoRNP complex"/>
    <property type="evidence" value="ECO:0007669"/>
    <property type="project" value="TreeGrafter"/>
</dbReference>
<proteinExistence type="inferred from homology"/>
<dbReference type="InterPro" id="IPR007529">
    <property type="entry name" value="Znf_HIT"/>
</dbReference>
<dbReference type="PANTHER" id="PTHR13483:SF3">
    <property type="entry name" value="BOX C_D SNORNA PROTEIN 1"/>
    <property type="match status" value="1"/>
</dbReference>
<dbReference type="EMBL" id="MCFL01000061">
    <property type="protein sequence ID" value="ORZ31367.1"/>
    <property type="molecule type" value="Genomic_DNA"/>
</dbReference>
<evidence type="ECO:0000256" key="12">
    <source>
        <dbReference type="ARBA" id="ARBA00077531"/>
    </source>
</evidence>
<keyword evidence="7" id="KW-0832">Ubl conjugation</keyword>
<evidence type="ECO:0000256" key="11">
    <source>
        <dbReference type="ARBA" id="ARBA00068630"/>
    </source>
</evidence>
<comment type="similarity">
    <text evidence="9">Belongs to the BCD1 family.</text>
</comment>
<evidence type="ECO:0000313" key="15">
    <source>
        <dbReference type="EMBL" id="ORZ31367.1"/>
    </source>
</evidence>
<comment type="function">
    <text evidence="8">Required for box C/D snoRNAs accumulation involved in snoRNA processing, snoRNA transport to the nucleolus and ribosome biogenesis.</text>
</comment>
<name>A0A1Y2H9V7_9FUNG</name>
<dbReference type="PANTHER" id="PTHR13483">
    <property type="entry name" value="BOX C_D SNORNA PROTEIN 1-RELATED"/>
    <property type="match status" value="1"/>
</dbReference>
<dbReference type="GO" id="GO:0008270">
    <property type="term" value="F:zinc ion binding"/>
    <property type="evidence" value="ECO:0007669"/>
    <property type="project" value="UniProtKB-UniRule"/>
</dbReference>
<evidence type="ECO:0000256" key="3">
    <source>
        <dbReference type="ARBA" id="ARBA00022553"/>
    </source>
</evidence>
<sequence length="87" mass="9646">MAELTNANEATVASPPKKPLCQVCNTNPHKYRCPGCSTLTCSLRCVQSHKSATNCSGQRNKTAYVPLERYTENTLYSDYSLLEDTAR</sequence>
<keyword evidence="3" id="KW-0597">Phosphoprotein</keyword>
<evidence type="ECO:0000259" key="14">
    <source>
        <dbReference type="PROSITE" id="PS51083"/>
    </source>
</evidence>
<dbReference type="STRING" id="765915.A0A1Y2H9V7"/>
<dbReference type="PROSITE" id="PS51083">
    <property type="entry name" value="ZF_HIT"/>
    <property type="match status" value="1"/>
</dbReference>